<comment type="caution">
    <text evidence="8">The sequence shown here is derived from an EMBL/GenBank/DDBJ whole genome shotgun (WGS) entry which is preliminary data.</text>
</comment>
<proteinExistence type="inferred from homology"/>
<evidence type="ECO:0000256" key="6">
    <source>
        <dbReference type="ARBA" id="ARBA00025321"/>
    </source>
</evidence>
<evidence type="ECO:0000313" key="9">
    <source>
        <dbReference type="Proteomes" id="UP001194539"/>
    </source>
</evidence>
<comment type="similarity">
    <text evidence="2">Belongs to the BA14k family.</text>
</comment>
<evidence type="ECO:0000256" key="1">
    <source>
        <dbReference type="ARBA" id="ARBA00004167"/>
    </source>
</evidence>
<evidence type="ECO:0000256" key="2">
    <source>
        <dbReference type="ARBA" id="ARBA00010270"/>
    </source>
</evidence>
<evidence type="ECO:0000256" key="7">
    <source>
        <dbReference type="SAM" id="SignalP"/>
    </source>
</evidence>
<keyword evidence="4" id="KW-1003">Cell membrane</keyword>
<dbReference type="EMBL" id="JACEGD010000012">
    <property type="protein sequence ID" value="MBH5387467.1"/>
    <property type="molecule type" value="Genomic_DNA"/>
</dbReference>
<gene>
    <name evidence="8" type="ORF">H1B27_14450</name>
</gene>
<keyword evidence="9" id="KW-1185">Reference proteome</keyword>
<dbReference type="RefSeq" id="WP_194390239.1">
    <property type="nucleotide sequence ID" value="NZ_JACEGD010000012.1"/>
</dbReference>
<reference evidence="8 9" key="1">
    <citation type="submission" date="2020-07" db="EMBL/GenBank/DDBJ databases">
        <title>Bradyrhizobium diversity isolated from nodules of indigenous legumes of Western Australia.</title>
        <authorList>
            <person name="Klepa M.S."/>
        </authorList>
    </citation>
    <scope>NUCLEOTIDE SEQUENCE [LARGE SCALE GENOMIC DNA]</scope>
    <source>
        <strain evidence="8 9">CNPSo 4019</strain>
    </source>
</reference>
<evidence type="ECO:0000256" key="5">
    <source>
        <dbReference type="ARBA" id="ARBA00022734"/>
    </source>
</evidence>
<comment type="subcellular location">
    <subcellularLocation>
        <location evidence="1">Membrane</location>
        <topology evidence="1">Single-pass membrane protein</topology>
    </subcellularLocation>
</comment>
<feature type="signal peptide" evidence="7">
    <location>
        <begin position="1"/>
        <end position="26"/>
    </location>
</feature>
<organism evidence="8 9">
    <name type="scientific">Bradyrhizobium diversitatis</name>
    <dbReference type="NCBI Taxonomy" id="2755406"/>
    <lineage>
        <taxon>Bacteria</taxon>
        <taxon>Pseudomonadati</taxon>
        <taxon>Pseudomonadota</taxon>
        <taxon>Alphaproteobacteria</taxon>
        <taxon>Hyphomicrobiales</taxon>
        <taxon>Nitrobacteraceae</taxon>
        <taxon>Bradyrhizobium</taxon>
    </lineage>
</organism>
<comment type="function">
    <text evidence="6">Has immunoglobulin-binding and hemagglutination properties, and can bind to mannose. Essential for virulence. May be involved in LPS biosynthesis or polysaccharide transport.</text>
</comment>
<keyword evidence="4" id="KW-0472">Membrane</keyword>
<keyword evidence="5" id="KW-0430">Lectin</keyword>
<dbReference type="Pfam" id="PF07886">
    <property type="entry name" value="BA14K"/>
    <property type="match status" value="1"/>
</dbReference>
<evidence type="ECO:0000313" key="8">
    <source>
        <dbReference type="EMBL" id="MBH5387467.1"/>
    </source>
</evidence>
<accession>A0ABS0P304</accession>
<sequence length="126" mass="12960">MTMRKTFVVLAAAGAMLSTAASPVLAAPLPIGNPGPDSGVQQVQYRHGYGHGYGYRHGYGHRHHHGHYGTGAAVLGGLAAGAIIGGAIANSQAQSNAASYCAQRYRSYDPGSGTYLGNDGLRHPCP</sequence>
<evidence type="ECO:0000256" key="4">
    <source>
        <dbReference type="ARBA" id="ARBA00022475"/>
    </source>
</evidence>
<feature type="chain" id="PRO_5046466326" description="Lectin-like protein BA14k" evidence="7">
    <location>
        <begin position="27"/>
        <end position="126"/>
    </location>
</feature>
<evidence type="ECO:0000256" key="3">
    <source>
        <dbReference type="ARBA" id="ARBA00020552"/>
    </source>
</evidence>
<protein>
    <recommendedName>
        <fullName evidence="3">Lectin-like protein BA14k</fullName>
    </recommendedName>
</protein>
<dbReference type="InterPro" id="IPR012413">
    <property type="entry name" value="BA14K"/>
</dbReference>
<name>A0ABS0P304_9BRAD</name>
<keyword evidence="7" id="KW-0732">Signal</keyword>
<dbReference type="Proteomes" id="UP001194539">
    <property type="component" value="Unassembled WGS sequence"/>
</dbReference>